<feature type="transmembrane region" description="Helical" evidence="7">
    <location>
        <begin position="130"/>
        <end position="149"/>
    </location>
</feature>
<feature type="transmembrane region" description="Helical" evidence="7">
    <location>
        <begin position="253"/>
        <end position="273"/>
    </location>
</feature>
<feature type="transmembrane region" description="Helical" evidence="7">
    <location>
        <begin position="190"/>
        <end position="213"/>
    </location>
</feature>
<dbReference type="InterPro" id="IPR004710">
    <property type="entry name" value="Bilac:Na_transpt"/>
</dbReference>
<proteinExistence type="inferred from homology"/>
<evidence type="ECO:0000256" key="6">
    <source>
        <dbReference type="SAM" id="MobiDB-lite"/>
    </source>
</evidence>
<evidence type="ECO:0000256" key="7">
    <source>
        <dbReference type="SAM" id="Phobius"/>
    </source>
</evidence>
<evidence type="ECO:0000256" key="3">
    <source>
        <dbReference type="ARBA" id="ARBA00022692"/>
    </source>
</evidence>
<dbReference type="InterPro" id="IPR002657">
    <property type="entry name" value="BilAc:Na_symport/Acr3"/>
</dbReference>
<keyword evidence="3 7" id="KW-0812">Transmembrane</keyword>
<comment type="similarity">
    <text evidence="2">Belongs to the bile acid:sodium symporter (BASS) (TC 2.A.28) family.</text>
</comment>
<dbReference type="Gene3D" id="1.20.1530.20">
    <property type="match status" value="1"/>
</dbReference>
<evidence type="ECO:0000313" key="9">
    <source>
        <dbReference type="Proteomes" id="UP001244341"/>
    </source>
</evidence>
<dbReference type="PANTHER" id="PTHR10361:SF28">
    <property type="entry name" value="P3 PROTEIN-RELATED"/>
    <property type="match status" value="1"/>
</dbReference>
<feature type="transmembrane region" description="Helical" evidence="7">
    <location>
        <begin position="225"/>
        <end position="247"/>
    </location>
</feature>
<protein>
    <recommendedName>
        <fullName evidence="10">Bile acid:sodium symporter</fullName>
    </recommendedName>
</protein>
<evidence type="ECO:0000256" key="2">
    <source>
        <dbReference type="ARBA" id="ARBA00006528"/>
    </source>
</evidence>
<sequence length="406" mass="42766">MKPALLQRRLAGLRTHLLLPAAPRPAACNPSIRKRSKSCVEAACRRLSKQGKSRQPLVCAASAAGAVPGDSSGSSKGGSSSSEPVVFSPLEQRLGRLCKTLTTLFPLWVVGAALLGFHHPPAFLWFTDTYVTWSLIFCMLAMGLTLTFEEIASVFTRSPQLLLLGMVLQYSVLPLIGFAISRHWGLSSSLAIGVALVSCMPGGTASNIVAYIARGDMPLSIMMTTASTIMAVFTTPLLTSLLVGTLVAVDARAMFLSVLQLVLAPVIVGTAANQLFPRAVQRLRIYTPLAATAAVVMIVGSMIATNVSVVAASGLAIITAVLTLHSCGFGLGYFISKGLGLSDRVCRTNAIEVGMQSSALAAVLARKHFPHDPMIVAPCVLSACTHATLGSLLAGYWNLTSKDEEQ</sequence>
<dbReference type="InterPro" id="IPR038770">
    <property type="entry name" value="Na+/solute_symporter_sf"/>
</dbReference>
<organism evidence="8 9">
    <name type="scientific">Tetradesmus obliquus</name>
    <name type="common">Green alga</name>
    <name type="synonym">Acutodesmus obliquus</name>
    <dbReference type="NCBI Taxonomy" id="3088"/>
    <lineage>
        <taxon>Eukaryota</taxon>
        <taxon>Viridiplantae</taxon>
        <taxon>Chlorophyta</taxon>
        <taxon>core chlorophytes</taxon>
        <taxon>Chlorophyceae</taxon>
        <taxon>CS clade</taxon>
        <taxon>Sphaeropleales</taxon>
        <taxon>Scenedesmaceae</taxon>
        <taxon>Tetradesmus</taxon>
    </lineage>
</organism>
<evidence type="ECO:0000256" key="5">
    <source>
        <dbReference type="ARBA" id="ARBA00023136"/>
    </source>
</evidence>
<dbReference type="PANTHER" id="PTHR10361">
    <property type="entry name" value="SODIUM-BILE ACID COTRANSPORTER"/>
    <property type="match status" value="1"/>
</dbReference>
<feature type="transmembrane region" description="Helical" evidence="7">
    <location>
        <begin position="285"/>
        <end position="304"/>
    </location>
</feature>
<feature type="region of interest" description="Disordered" evidence="6">
    <location>
        <begin position="65"/>
        <end position="85"/>
    </location>
</feature>
<feature type="transmembrane region" description="Helical" evidence="7">
    <location>
        <begin position="161"/>
        <end position="184"/>
    </location>
</feature>
<gene>
    <name evidence="8" type="ORF">OEZ85_004779</name>
</gene>
<comment type="subcellular location">
    <subcellularLocation>
        <location evidence="1">Membrane</location>
        <topology evidence="1">Multi-pass membrane protein</topology>
    </subcellularLocation>
</comment>
<feature type="transmembrane region" description="Helical" evidence="7">
    <location>
        <begin position="375"/>
        <end position="397"/>
    </location>
</feature>
<reference evidence="8 9" key="1">
    <citation type="submission" date="2023-05" db="EMBL/GenBank/DDBJ databases">
        <title>A 100% complete, gapless, phased diploid assembly of the Scenedesmus obliquus UTEX 3031 genome.</title>
        <authorList>
            <person name="Biondi T.C."/>
            <person name="Hanschen E.R."/>
            <person name="Kwon T."/>
            <person name="Eng W."/>
            <person name="Kruse C.P.S."/>
            <person name="Koehler S.I."/>
            <person name="Kunde Y."/>
            <person name="Gleasner C.D."/>
            <person name="You Mak K.T."/>
            <person name="Polle J."/>
            <person name="Hovde B.T."/>
            <person name="Starkenburg S.R."/>
        </authorList>
    </citation>
    <scope>NUCLEOTIDE SEQUENCE [LARGE SCALE GENOMIC DNA]</scope>
    <source>
        <strain evidence="8 9">DOE0152z</strain>
    </source>
</reference>
<dbReference type="EMBL" id="CP126221">
    <property type="protein sequence ID" value="WIA22483.1"/>
    <property type="molecule type" value="Genomic_DNA"/>
</dbReference>
<evidence type="ECO:0000256" key="4">
    <source>
        <dbReference type="ARBA" id="ARBA00022989"/>
    </source>
</evidence>
<evidence type="ECO:0000313" key="8">
    <source>
        <dbReference type="EMBL" id="WIA22483.1"/>
    </source>
</evidence>
<dbReference type="Pfam" id="PF01758">
    <property type="entry name" value="SBF"/>
    <property type="match status" value="1"/>
</dbReference>
<keyword evidence="5 7" id="KW-0472">Membrane</keyword>
<feature type="transmembrane region" description="Helical" evidence="7">
    <location>
        <begin position="310"/>
        <end position="335"/>
    </location>
</feature>
<feature type="transmembrane region" description="Helical" evidence="7">
    <location>
        <begin position="97"/>
        <end position="118"/>
    </location>
</feature>
<feature type="compositionally biased region" description="Low complexity" evidence="6">
    <location>
        <begin position="69"/>
        <end position="82"/>
    </location>
</feature>
<evidence type="ECO:0008006" key="10">
    <source>
        <dbReference type="Google" id="ProtNLM"/>
    </source>
</evidence>
<keyword evidence="4 7" id="KW-1133">Transmembrane helix</keyword>
<dbReference type="Proteomes" id="UP001244341">
    <property type="component" value="Chromosome 14b"/>
</dbReference>
<evidence type="ECO:0000256" key="1">
    <source>
        <dbReference type="ARBA" id="ARBA00004141"/>
    </source>
</evidence>
<accession>A0ABY8ULS2</accession>
<keyword evidence="9" id="KW-1185">Reference proteome</keyword>
<name>A0ABY8ULS2_TETOB</name>